<reference evidence="3" key="1">
    <citation type="journal article" date="2019" name="Int. J. Syst. Evol. Microbiol.">
        <title>The Global Catalogue of Microorganisms (GCM) 10K type strain sequencing project: providing services to taxonomists for standard genome sequencing and annotation.</title>
        <authorList>
            <consortium name="The Broad Institute Genomics Platform"/>
            <consortium name="The Broad Institute Genome Sequencing Center for Infectious Disease"/>
            <person name="Wu L."/>
            <person name="Ma J."/>
        </authorList>
    </citation>
    <scope>NUCLEOTIDE SEQUENCE [LARGE SCALE GENOMIC DNA]</scope>
    <source>
        <strain evidence="3">KCTC 52924</strain>
    </source>
</reference>
<dbReference type="Proteomes" id="UP001597532">
    <property type="component" value="Unassembled WGS sequence"/>
</dbReference>
<evidence type="ECO:0008006" key="4">
    <source>
        <dbReference type="Google" id="ProtNLM"/>
    </source>
</evidence>
<sequence length="190" mass="22502">MRYKLPLFLAFLILSSLCFSQSKPEREHRIKKSQFPIIATAVIPEAAKRIRYYKEIDTVNTLFTLKFKLKRMKYEIEVDDTGEIEQLGFLVKEVDIPRDVYSGIHNFLNSNFQKVKIKRILQWYPADTKDALKNTFQNLILPTNTYGLLVRGKKRTQQKNNRDYMLLFNSEGKFLKIREALPVNFDRVLY</sequence>
<evidence type="ECO:0000256" key="1">
    <source>
        <dbReference type="SAM" id="SignalP"/>
    </source>
</evidence>
<evidence type="ECO:0000313" key="3">
    <source>
        <dbReference type="Proteomes" id="UP001597532"/>
    </source>
</evidence>
<name>A0ABW5VHB2_9FLAO</name>
<feature type="signal peptide" evidence="1">
    <location>
        <begin position="1"/>
        <end position="20"/>
    </location>
</feature>
<organism evidence="2 3">
    <name type="scientific">Arenibacter antarcticus</name>
    <dbReference type="NCBI Taxonomy" id="2040469"/>
    <lineage>
        <taxon>Bacteria</taxon>
        <taxon>Pseudomonadati</taxon>
        <taxon>Bacteroidota</taxon>
        <taxon>Flavobacteriia</taxon>
        <taxon>Flavobacteriales</taxon>
        <taxon>Flavobacteriaceae</taxon>
        <taxon>Arenibacter</taxon>
    </lineage>
</organism>
<gene>
    <name evidence="2" type="ORF">ACFS1K_14650</name>
</gene>
<comment type="caution">
    <text evidence="2">The sequence shown here is derived from an EMBL/GenBank/DDBJ whole genome shotgun (WGS) entry which is preliminary data.</text>
</comment>
<evidence type="ECO:0000313" key="2">
    <source>
        <dbReference type="EMBL" id="MFD2791012.1"/>
    </source>
</evidence>
<protein>
    <recommendedName>
        <fullName evidence="4">Beta-lactamase-inhibitor-like, PepSY-like</fullName>
    </recommendedName>
</protein>
<accession>A0ABW5VHB2</accession>
<keyword evidence="1" id="KW-0732">Signal</keyword>
<keyword evidence="3" id="KW-1185">Reference proteome</keyword>
<feature type="chain" id="PRO_5045183344" description="Beta-lactamase-inhibitor-like, PepSY-like" evidence="1">
    <location>
        <begin position="21"/>
        <end position="190"/>
    </location>
</feature>
<proteinExistence type="predicted"/>
<dbReference type="EMBL" id="JBHUOK010000032">
    <property type="protein sequence ID" value="MFD2791012.1"/>
    <property type="molecule type" value="Genomic_DNA"/>
</dbReference>
<dbReference type="RefSeq" id="WP_251806219.1">
    <property type="nucleotide sequence ID" value="NZ_CP166679.1"/>
</dbReference>